<dbReference type="InterPro" id="IPR057522">
    <property type="entry name" value="HofO_C"/>
</dbReference>
<protein>
    <recommendedName>
        <fullName evidence="2">DNA utilization protein HofO C-terminal domain-containing protein</fullName>
    </recommendedName>
</protein>
<name>A0ABY4RDP9_9GAMM</name>
<sequence>MDNENLLRWLLWPAKWRWLSLFGLLAGVGLLAGYGWITPAHGEQQRLEEKMQQQRLRYHRLLTPLWRQPALHAVEARNQQLLDDIVHEGQPFSLYTLLQRSGGELAQWHPDRRDSQLELWLDWTQLKQLFAYLAMCEPAPILTSFIVQRKAERLYAAFHLAFDDEMPVD</sequence>
<dbReference type="RefSeq" id="WP_249893079.1">
    <property type="nucleotide sequence ID" value="NZ_CP082904.1"/>
</dbReference>
<feature type="domain" description="DNA utilization protein HofO C-terminal" evidence="2">
    <location>
        <begin position="92"/>
        <end position="164"/>
    </location>
</feature>
<dbReference type="Pfam" id="PF25319">
    <property type="entry name" value="HofO"/>
    <property type="match status" value="1"/>
</dbReference>
<keyword evidence="1" id="KW-0812">Transmembrane</keyword>
<evidence type="ECO:0000313" key="3">
    <source>
        <dbReference type="EMBL" id="UQY44449.1"/>
    </source>
</evidence>
<evidence type="ECO:0000313" key="4">
    <source>
        <dbReference type="Proteomes" id="UP001056635"/>
    </source>
</evidence>
<keyword evidence="1" id="KW-0472">Membrane</keyword>
<feature type="transmembrane region" description="Helical" evidence="1">
    <location>
        <begin position="16"/>
        <end position="37"/>
    </location>
</feature>
<proteinExistence type="predicted"/>
<accession>A0ABY4RDP9</accession>
<evidence type="ECO:0000259" key="2">
    <source>
        <dbReference type="Pfam" id="PF25319"/>
    </source>
</evidence>
<keyword evidence="4" id="KW-1185">Reference proteome</keyword>
<reference evidence="3" key="1">
    <citation type="submission" date="2021-09" db="EMBL/GenBank/DDBJ databases">
        <title>First case of bloodstream infection caused by Mixta hanseatica sp. nov., a member of the Erwiniaceae family.</title>
        <authorList>
            <person name="Both A."/>
            <person name="Huang J."/>
            <person name="Wenzel P."/>
            <person name="Aepfelbacher M."/>
            <person name="Rohde H."/>
            <person name="Christner M."/>
            <person name="Hentschke M."/>
        </authorList>
    </citation>
    <scope>NUCLEOTIDE SEQUENCE</scope>
    <source>
        <strain evidence="3">X22927</strain>
    </source>
</reference>
<dbReference type="Proteomes" id="UP001056635">
    <property type="component" value="Chromosome"/>
</dbReference>
<dbReference type="EMBL" id="CP082904">
    <property type="protein sequence ID" value="UQY44449.1"/>
    <property type="molecule type" value="Genomic_DNA"/>
</dbReference>
<keyword evidence="1" id="KW-1133">Transmembrane helix</keyword>
<organism evidence="3 4">
    <name type="scientific">Mixta hanseatica</name>
    <dbReference type="NCBI Taxonomy" id="2872648"/>
    <lineage>
        <taxon>Bacteria</taxon>
        <taxon>Pseudomonadati</taxon>
        <taxon>Pseudomonadota</taxon>
        <taxon>Gammaproteobacteria</taxon>
        <taxon>Enterobacterales</taxon>
        <taxon>Erwiniaceae</taxon>
        <taxon>Mixta</taxon>
    </lineage>
</organism>
<gene>
    <name evidence="3" type="ORF">K6958_01705</name>
</gene>
<evidence type="ECO:0000256" key="1">
    <source>
        <dbReference type="SAM" id="Phobius"/>
    </source>
</evidence>